<accession>A0A0F7S7Z2</accession>
<evidence type="ECO:0000313" key="1">
    <source>
        <dbReference type="EMBL" id="CDW97015.1"/>
    </source>
</evidence>
<gene>
    <name evidence="1" type="primary">SSCI22130.1</name>
</gene>
<dbReference type="EMBL" id="CCFA01001162">
    <property type="protein sequence ID" value="CDW97015.1"/>
    <property type="molecule type" value="Genomic_DNA"/>
</dbReference>
<reference evidence="2" key="1">
    <citation type="submission" date="2014-06" db="EMBL/GenBank/DDBJ databases">
        <authorList>
            <person name="Berkman P.J."/>
        </authorList>
    </citation>
    <scope>NUCLEOTIDE SEQUENCE [LARGE SCALE GENOMIC DNA]</scope>
</reference>
<name>A0A0F7S7Z2_9BASI</name>
<keyword evidence="2" id="KW-1185">Reference proteome</keyword>
<sequence length="41" mass="4790">MDHTEQGTTAHKVVAWIKPQKLSLEHDDAFEPLNEEYEHSQ</sequence>
<proteinExistence type="predicted"/>
<organism evidence="1 2">
    <name type="scientific">Sporisorium scitamineum</name>
    <dbReference type="NCBI Taxonomy" id="49012"/>
    <lineage>
        <taxon>Eukaryota</taxon>
        <taxon>Fungi</taxon>
        <taxon>Dikarya</taxon>
        <taxon>Basidiomycota</taxon>
        <taxon>Ustilaginomycotina</taxon>
        <taxon>Ustilaginomycetes</taxon>
        <taxon>Ustilaginales</taxon>
        <taxon>Ustilaginaceae</taxon>
        <taxon>Sporisorium</taxon>
    </lineage>
</organism>
<evidence type="ECO:0000313" key="2">
    <source>
        <dbReference type="Proteomes" id="UP000242770"/>
    </source>
</evidence>
<dbReference type="AlphaFoldDB" id="A0A0F7S7Z2"/>
<dbReference type="Proteomes" id="UP000242770">
    <property type="component" value="Unassembled WGS sequence"/>
</dbReference>
<protein>
    <submittedName>
        <fullName evidence="1">Uncharacterized protein</fullName>
    </submittedName>
</protein>